<sequence length="50" mass="5344">MDGENCNAKNGASITLRIAPSRIEKRSGRDAKRSRPLEAAGFGQSIERGA</sequence>
<dbReference type="Proteomes" id="UP001549184">
    <property type="component" value="Unassembled WGS sequence"/>
</dbReference>
<name>A0ABV2JVB3_9GAMM</name>
<evidence type="ECO:0000313" key="3">
    <source>
        <dbReference type="Proteomes" id="UP001549184"/>
    </source>
</evidence>
<accession>A0ABV2JVB3</accession>
<keyword evidence="3" id="KW-1185">Reference proteome</keyword>
<evidence type="ECO:0000256" key="1">
    <source>
        <dbReference type="SAM" id="MobiDB-lite"/>
    </source>
</evidence>
<reference evidence="2 3" key="1">
    <citation type="submission" date="2024-06" db="EMBL/GenBank/DDBJ databases">
        <title>Sorghum-associated microbial communities from plants grown in Nebraska, USA.</title>
        <authorList>
            <person name="Schachtman D."/>
        </authorList>
    </citation>
    <scope>NUCLEOTIDE SEQUENCE [LARGE SCALE GENOMIC DNA]</scope>
    <source>
        <strain evidence="2 3">1073</strain>
    </source>
</reference>
<gene>
    <name evidence="2" type="ORF">ABIC75_002492</name>
</gene>
<dbReference type="EMBL" id="JBEPMU010000003">
    <property type="protein sequence ID" value="MET3652760.1"/>
    <property type="molecule type" value="Genomic_DNA"/>
</dbReference>
<comment type="caution">
    <text evidence="2">The sequence shown here is derived from an EMBL/GenBank/DDBJ whole genome shotgun (WGS) entry which is preliminary data.</text>
</comment>
<protein>
    <submittedName>
        <fullName evidence="2">Uncharacterized protein</fullName>
    </submittedName>
</protein>
<organism evidence="2 3">
    <name type="scientific">Dyella japonica</name>
    <dbReference type="NCBI Taxonomy" id="231455"/>
    <lineage>
        <taxon>Bacteria</taxon>
        <taxon>Pseudomonadati</taxon>
        <taxon>Pseudomonadota</taxon>
        <taxon>Gammaproteobacteria</taxon>
        <taxon>Lysobacterales</taxon>
        <taxon>Rhodanobacteraceae</taxon>
        <taxon>Dyella</taxon>
    </lineage>
</organism>
<feature type="compositionally biased region" description="Basic and acidic residues" evidence="1">
    <location>
        <begin position="22"/>
        <end position="36"/>
    </location>
</feature>
<evidence type="ECO:0000313" key="2">
    <source>
        <dbReference type="EMBL" id="MET3652760.1"/>
    </source>
</evidence>
<dbReference type="RefSeq" id="WP_354014148.1">
    <property type="nucleotide sequence ID" value="NZ_JBEPMU010000003.1"/>
</dbReference>
<proteinExistence type="predicted"/>
<feature type="region of interest" description="Disordered" evidence="1">
    <location>
        <begin position="1"/>
        <end position="50"/>
    </location>
</feature>